<dbReference type="Pfam" id="PF00355">
    <property type="entry name" value="Rieske"/>
    <property type="match status" value="1"/>
</dbReference>
<comment type="caution">
    <text evidence="8">The sequence shown here is derived from an EMBL/GenBank/DDBJ whole genome shotgun (WGS) entry which is preliminary data.</text>
</comment>
<dbReference type="AlphaFoldDB" id="A0A161TTJ8"/>
<dbReference type="PRINTS" id="PR00090">
    <property type="entry name" value="RNGDIOXGNASE"/>
</dbReference>
<evidence type="ECO:0000256" key="4">
    <source>
        <dbReference type="ARBA" id="ARBA00023002"/>
    </source>
</evidence>
<keyword evidence="4" id="KW-0560">Oxidoreductase</keyword>
<dbReference type="Gene3D" id="2.102.10.10">
    <property type="entry name" value="Rieske [2Fe-2S] iron-sulphur domain"/>
    <property type="match status" value="1"/>
</dbReference>
<dbReference type="InterPro" id="IPR001663">
    <property type="entry name" value="Rng_hydr_dOase-A"/>
</dbReference>
<gene>
    <name evidence="8" type="ORF">AV654_05960</name>
</gene>
<comment type="cofactor">
    <cofactor evidence="1">
        <name>Fe cation</name>
        <dbReference type="ChEBI" id="CHEBI:24875"/>
    </cofactor>
</comment>
<dbReference type="Gene3D" id="3.90.380.10">
    <property type="entry name" value="Naphthalene 1,2-dioxygenase Alpha Subunit, Chain A, domain 1"/>
    <property type="match status" value="2"/>
</dbReference>
<dbReference type="GO" id="GO:0005506">
    <property type="term" value="F:iron ion binding"/>
    <property type="evidence" value="ECO:0007669"/>
    <property type="project" value="InterPro"/>
</dbReference>
<sequence length="355" mass="40379">MTLQKTTVSHTNALPTLPYYLYTDPRILELEKEKIFSKAWNYVGHTSQVAKPGDYFTCEAAGEPIIVVRDQDATLRAFYNVCPHRATKLEKEAAGHKKILQCSYHGWTFQLNGQLHKAPNFKESDDFCSGAHCLKSVRVETQASLIFVNLDENAAPLAETYADFFEDIGQFGFLGKLKKHEVKQRIIKCNWKAFIDNFLECDHCPIAHPSFVATLDMSKYNIINGPYCNIQGSSVKQSRSDYDDAEVKEGRFYWIWPNVMYTVYPGPGNLSAIQMFPVDHETTLGVYTVFLEGDEPTEKQKELLAFTDQVRKEDVEIVELEQIGFKSRAFSQGICSPTEHGVHHFAQLVREALDL</sequence>
<evidence type="ECO:0000256" key="3">
    <source>
        <dbReference type="ARBA" id="ARBA00022723"/>
    </source>
</evidence>
<dbReference type="SUPFAM" id="SSF55961">
    <property type="entry name" value="Bet v1-like"/>
    <property type="match status" value="1"/>
</dbReference>
<feature type="domain" description="Rieske" evidence="7">
    <location>
        <begin position="40"/>
        <end position="148"/>
    </location>
</feature>
<dbReference type="InterPro" id="IPR015879">
    <property type="entry name" value="Ring_hydroxy_dOase_asu_C_dom"/>
</dbReference>
<evidence type="ECO:0000259" key="7">
    <source>
        <dbReference type="PROSITE" id="PS51296"/>
    </source>
</evidence>
<keyword evidence="9" id="KW-1185">Reference proteome</keyword>
<dbReference type="RefSeq" id="WP_063188350.1">
    <property type="nucleotide sequence ID" value="NZ_LQRA01000121.1"/>
</dbReference>
<dbReference type="OrthoDB" id="9800776at2"/>
<keyword evidence="2" id="KW-0001">2Fe-2S</keyword>
<evidence type="ECO:0000256" key="1">
    <source>
        <dbReference type="ARBA" id="ARBA00001962"/>
    </source>
</evidence>
<dbReference type="PANTHER" id="PTHR43756">
    <property type="entry name" value="CHOLINE MONOOXYGENASE, CHLOROPLASTIC"/>
    <property type="match status" value="1"/>
</dbReference>
<dbReference type="Proteomes" id="UP000076563">
    <property type="component" value="Unassembled WGS sequence"/>
</dbReference>
<dbReference type="InterPro" id="IPR036922">
    <property type="entry name" value="Rieske_2Fe-2S_sf"/>
</dbReference>
<accession>A0A161TTJ8</accession>
<name>A0A161TTJ8_9BACL</name>
<evidence type="ECO:0000256" key="2">
    <source>
        <dbReference type="ARBA" id="ARBA00022714"/>
    </source>
</evidence>
<keyword evidence="6" id="KW-0411">Iron-sulfur</keyword>
<keyword evidence="5" id="KW-0408">Iron</keyword>
<evidence type="ECO:0000256" key="6">
    <source>
        <dbReference type="ARBA" id="ARBA00023014"/>
    </source>
</evidence>
<dbReference type="GO" id="GO:0016705">
    <property type="term" value="F:oxidoreductase activity, acting on paired donors, with incorporation or reduction of molecular oxygen"/>
    <property type="evidence" value="ECO:0007669"/>
    <property type="project" value="UniProtKB-ARBA"/>
</dbReference>
<dbReference type="SUPFAM" id="SSF50022">
    <property type="entry name" value="ISP domain"/>
    <property type="match status" value="1"/>
</dbReference>
<dbReference type="GO" id="GO:0051537">
    <property type="term" value="F:2 iron, 2 sulfur cluster binding"/>
    <property type="evidence" value="ECO:0007669"/>
    <property type="project" value="UniProtKB-KW"/>
</dbReference>
<proteinExistence type="predicted"/>
<dbReference type="CDD" id="cd03469">
    <property type="entry name" value="Rieske_RO_Alpha_N"/>
    <property type="match status" value="1"/>
</dbReference>
<dbReference type="Pfam" id="PF00848">
    <property type="entry name" value="Ring_hydroxyl_A"/>
    <property type="match status" value="1"/>
</dbReference>
<evidence type="ECO:0000313" key="8">
    <source>
        <dbReference type="EMBL" id="KZE70433.1"/>
    </source>
</evidence>
<reference evidence="9" key="1">
    <citation type="submission" date="2016-01" db="EMBL/GenBank/DDBJ databases">
        <title>Draft genome of Chromobacterium sp. F49.</title>
        <authorList>
            <person name="Hong K.W."/>
        </authorList>
    </citation>
    <scope>NUCLEOTIDE SEQUENCE [LARGE SCALE GENOMIC DNA]</scope>
    <source>
        <strain evidence="9">M63</strain>
    </source>
</reference>
<evidence type="ECO:0000256" key="5">
    <source>
        <dbReference type="ARBA" id="ARBA00023004"/>
    </source>
</evidence>
<protein>
    <submittedName>
        <fullName evidence="8">(2Fe-2S)-binding protein</fullName>
    </submittedName>
</protein>
<dbReference type="EMBL" id="LQRA01000121">
    <property type="protein sequence ID" value="KZE70433.1"/>
    <property type="molecule type" value="Genomic_DNA"/>
</dbReference>
<dbReference type="eggNOG" id="COG4638">
    <property type="taxonomic scope" value="Bacteria"/>
</dbReference>
<dbReference type="PANTHER" id="PTHR43756:SF5">
    <property type="entry name" value="CHOLINE MONOOXYGENASE, CHLOROPLASTIC"/>
    <property type="match status" value="1"/>
</dbReference>
<dbReference type="STRING" id="1007103.GCA_000213315_05433"/>
<dbReference type="PROSITE" id="PS51296">
    <property type="entry name" value="RIESKE"/>
    <property type="match status" value="1"/>
</dbReference>
<dbReference type="InterPro" id="IPR017941">
    <property type="entry name" value="Rieske_2Fe-2S"/>
</dbReference>
<organism evidence="8 9">
    <name type="scientific">Paenibacillus elgii</name>
    <dbReference type="NCBI Taxonomy" id="189691"/>
    <lineage>
        <taxon>Bacteria</taxon>
        <taxon>Bacillati</taxon>
        <taxon>Bacillota</taxon>
        <taxon>Bacilli</taxon>
        <taxon>Bacillales</taxon>
        <taxon>Paenibacillaceae</taxon>
        <taxon>Paenibacillus</taxon>
    </lineage>
</organism>
<evidence type="ECO:0000313" key="9">
    <source>
        <dbReference type="Proteomes" id="UP000076563"/>
    </source>
</evidence>
<dbReference type="GO" id="GO:0004497">
    <property type="term" value="F:monooxygenase activity"/>
    <property type="evidence" value="ECO:0007669"/>
    <property type="project" value="UniProtKB-ARBA"/>
</dbReference>
<keyword evidence="3" id="KW-0479">Metal-binding</keyword>